<evidence type="ECO:0000256" key="5">
    <source>
        <dbReference type="ARBA" id="ARBA00023285"/>
    </source>
</evidence>
<gene>
    <name evidence="7" type="ORF">C900_04847</name>
</gene>
<comment type="cofactor">
    <cofactor evidence="1">
        <name>Zn(2+)</name>
        <dbReference type="ChEBI" id="CHEBI:29105"/>
    </cofactor>
</comment>
<reference evidence="7 8" key="1">
    <citation type="submission" date="2012-12" db="EMBL/GenBank/DDBJ databases">
        <title>Genome assembly of Fulvivirga imtechensis AK7.</title>
        <authorList>
            <person name="Nupur N."/>
            <person name="Khatri I."/>
            <person name="Kumar R."/>
            <person name="Subramanian S."/>
            <person name="Pinnaka A."/>
        </authorList>
    </citation>
    <scope>NUCLEOTIDE SEQUENCE [LARGE SCALE GENOMIC DNA]</scope>
    <source>
        <strain evidence="7 8">AK7</strain>
    </source>
</reference>
<evidence type="ECO:0000256" key="4">
    <source>
        <dbReference type="ARBA" id="ARBA00022833"/>
    </source>
</evidence>
<dbReference type="PANTHER" id="PTHR43808:SF31">
    <property type="entry name" value="N-ACETYL-L-CITRULLINE DEACETYLASE"/>
    <property type="match status" value="1"/>
</dbReference>
<dbReference type="AlphaFoldDB" id="L8JQH2"/>
<evidence type="ECO:0000259" key="6">
    <source>
        <dbReference type="Pfam" id="PF07687"/>
    </source>
</evidence>
<dbReference type="RefSeq" id="WP_009582000.1">
    <property type="nucleotide sequence ID" value="NZ_AMZN01000070.1"/>
</dbReference>
<dbReference type="CDD" id="cd05651">
    <property type="entry name" value="M20_ArgE_DapE-like"/>
    <property type="match status" value="1"/>
</dbReference>
<dbReference type="SUPFAM" id="SSF55031">
    <property type="entry name" value="Bacterial exopeptidase dimerisation domain"/>
    <property type="match status" value="1"/>
</dbReference>
<dbReference type="PATRIC" id="fig|1237149.3.peg.4317"/>
<sequence length="384" mass="42668">MNFSSDEYLLNAGSHSMNARGVCIKQEKLLKTEFTFKSEAVELLKQLIAIPSFSREEKGTADLLEDYLVNKSIAIHRSGNNVWAFNTFYDANKPTILLNSHHDTVKPNTGYTKDPFGAEVIEGKLYGLGANDAGGALVALMVTFLEFYNEKELPWNLIFAATAEEEISGKEGIEKVLPDLGKIDLAIVGEPTLMELAVAEKGLLVLDCAAKGMSGHAARNEGENAIYKAMKDINWFENYHFPKISETLGPVHMNVTQIQAGTQHNVVPDNCSFVVDIRVTDAYTHEEVLEIIKLYTRCEVRPRSVRLKPSGIDKNHPIVKVAEEMNMRTYGSPTLSDQALIPYPSVKIGPGDSARSHSADEFIYIQEIEEGVELYKRILSKLTL</sequence>
<keyword evidence="8" id="KW-1185">Reference proteome</keyword>
<keyword evidence="3" id="KW-0378">Hydrolase</keyword>
<evidence type="ECO:0000313" key="7">
    <source>
        <dbReference type="EMBL" id="ELR69622.1"/>
    </source>
</evidence>
<dbReference type="InterPro" id="IPR001261">
    <property type="entry name" value="ArgE/DapE_CS"/>
</dbReference>
<evidence type="ECO:0000256" key="1">
    <source>
        <dbReference type="ARBA" id="ARBA00001947"/>
    </source>
</evidence>
<dbReference type="Proteomes" id="UP000011135">
    <property type="component" value="Unassembled WGS sequence"/>
</dbReference>
<dbReference type="GO" id="GO:0046872">
    <property type="term" value="F:metal ion binding"/>
    <property type="evidence" value="ECO:0007669"/>
    <property type="project" value="UniProtKB-KW"/>
</dbReference>
<dbReference type="InterPro" id="IPR050072">
    <property type="entry name" value="Peptidase_M20A"/>
</dbReference>
<dbReference type="GO" id="GO:0008777">
    <property type="term" value="F:acetylornithine deacetylase activity"/>
    <property type="evidence" value="ECO:0007669"/>
    <property type="project" value="TreeGrafter"/>
</dbReference>
<protein>
    <submittedName>
        <fullName evidence="7">Acetylornithine deacetylase</fullName>
    </submittedName>
</protein>
<evidence type="ECO:0000256" key="2">
    <source>
        <dbReference type="ARBA" id="ARBA00022723"/>
    </source>
</evidence>
<evidence type="ECO:0000256" key="3">
    <source>
        <dbReference type="ARBA" id="ARBA00022801"/>
    </source>
</evidence>
<name>L8JQH2_9BACT</name>
<dbReference type="EMBL" id="AMZN01000070">
    <property type="protein sequence ID" value="ELR69622.1"/>
    <property type="molecule type" value="Genomic_DNA"/>
</dbReference>
<evidence type="ECO:0000313" key="8">
    <source>
        <dbReference type="Proteomes" id="UP000011135"/>
    </source>
</evidence>
<dbReference type="SUPFAM" id="SSF53187">
    <property type="entry name" value="Zn-dependent exopeptidases"/>
    <property type="match status" value="1"/>
</dbReference>
<dbReference type="InterPro" id="IPR036264">
    <property type="entry name" value="Bact_exopeptidase_dim_dom"/>
</dbReference>
<organism evidence="7 8">
    <name type="scientific">Fulvivirga imtechensis AK7</name>
    <dbReference type="NCBI Taxonomy" id="1237149"/>
    <lineage>
        <taxon>Bacteria</taxon>
        <taxon>Pseudomonadati</taxon>
        <taxon>Bacteroidota</taxon>
        <taxon>Cytophagia</taxon>
        <taxon>Cytophagales</taxon>
        <taxon>Fulvivirgaceae</taxon>
        <taxon>Fulvivirga</taxon>
    </lineage>
</organism>
<dbReference type="eggNOG" id="COG0624">
    <property type="taxonomic scope" value="Bacteria"/>
</dbReference>
<dbReference type="PANTHER" id="PTHR43808">
    <property type="entry name" value="ACETYLORNITHINE DEACETYLASE"/>
    <property type="match status" value="1"/>
</dbReference>
<dbReference type="GO" id="GO:0006526">
    <property type="term" value="P:L-arginine biosynthetic process"/>
    <property type="evidence" value="ECO:0007669"/>
    <property type="project" value="TreeGrafter"/>
</dbReference>
<dbReference type="PROSITE" id="PS00758">
    <property type="entry name" value="ARGE_DAPE_CPG2_1"/>
    <property type="match status" value="1"/>
</dbReference>
<dbReference type="InterPro" id="IPR011650">
    <property type="entry name" value="Peptidase_M20_dimer"/>
</dbReference>
<accession>L8JQH2</accession>
<dbReference type="Gene3D" id="3.30.70.360">
    <property type="match status" value="1"/>
</dbReference>
<comment type="caution">
    <text evidence="7">The sequence shown here is derived from an EMBL/GenBank/DDBJ whole genome shotgun (WGS) entry which is preliminary data.</text>
</comment>
<dbReference type="InterPro" id="IPR002933">
    <property type="entry name" value="Peptidase_M20"/>
</dbReference>
<proteinExistence type="predicted"/>
<keyword evidence="5" id="KW-0170">Cobalt</keyword>
<feature type="domain" description="Peptidase M20 dimerisation" evidence="6">
    <location>
        <begin position="199"/>
        <end position="293"/>
    </location>
</feature>
<dbReference type="Pfam" id="PF07687">
    <property type="entry name" value="M20_dimer"/>
    <property type="match status" value="1"/>
</dbReference>
<dbReference type="STRING" id="1237149.C900_04847"/>
<keyword evidence="2" id="KW-0479">Metal-binding</keyword>
<dbReference type="Gene3D" id="3.40.630.10">
    <property type="entry name" value="Zn peptidases"/>
    <property type="match status" value="1"/>
</dbReference>
<keyword evidence="4" id="KW-0862">Zinc</keyword>
<dbReference type="Pfam" id="PF01546">
    <property type="entry name" value="Peptidase_M20"/>
    <property type="match status" value="1"/>
</dbReference>